<feature type="transmembrane region" description="Helical" evidence="1">
    <location>
        <begin position="26"/>
        <end position="42"/>
    </location>
</feature>
<name>B1X4U1_PAUCH</name>
<dbReference type="GO" id="GO:0016671">
    <property type="term" value="F:oxidoreductase activity, acting on a sulfur group of donors, disulfide as acceptor"/>
    <property type="evidence" value="ECO:0007669"/>
    <property type="project" value="TreeGrafter"/>
</dbReference>
<gene>
    <name evidence="3" type="ordered locus">PCC_0526</name>
</gene>
<dbReference type="AlphaFoldDB" id="B1X4U1"/>
<geneLocation type="organellar chromatophore" evidence="3"/>
<dbReference type="GeneID" id="6481950"/>
<protein>
    <submittedName>
        <fullName evidence="3">Thioredoxin-like protein TxlA</fullName>
    </submittedName>
</protein>
<dbReference type="EMBL" id="CP000815">
    <property type="protein sequence ID" value="ACB42960.1"/>
    <property type="molecule type" value="Genomic_DNA"/>
</dbReference>
<keyword evidence="1" id="KW-1133">Transmembrane helix</keyword>
<reference evidence="3" key="2">
    <citation type="journal article" date="2008" name="Curr. Biol.">
        <title>Chromatophore genome sequence of Paulinella sheds light on acquisition of photosynthesis by eukaryotes.</title>
        <authorList>
            <person name="Nowack E.C.M."/>
            <person name="Melkonian M."/>
            <person name="Gloeckner G."/>
        </authorList>
    </citation>
    <scope>NUCLEOTIDE SEQUENCE [LARGE SCALE GENOMIC DNA]</scope>
</reference>
<accession>B1X4U1</accession>
<dbReference type="PANTHER" id="PTHR47353">
    <property type="entry name" value="THIOREDOXIN-LIKE PROTEIN HCF164, CHLOROPLASTIC"/>
    <property type="match status" value="1"/>
</dbReference>
<evidence type="ECO:0000313" key="3">
    <source>
        <dbReference type="EMBL" id="ACB42960.1"/>
    </source>
</evidence>
<reference evidence="3" key="1">
    <citation type="submission" date="2007-08" db="EMBL/GenBank/DDBJ databases">
        <authorList>
            <person name="Gloeckner G."/>
            <person name="Nowack E."/>
            <person name="Melkonian M."/>
        </authorList>
    </citation>
    <scope>NUCLEOTIDE SEQUENCE</scope>
</reference>
<dbReference type="InterPro" id="IPR013766">
    <property type="entry name" value="Thioredoxin_domain"/>
</dbReference>
<dbReference type="InterPro" id="IPR044241">
    <property type="entry name" value="TxlA/HCF164"/>
</dbReference>
<organism evidence="3">
    <name type="scientific">Paulinella chromatophora</name>
    <dbReference type="NCBI Taxonomy" id="39717"/>
    <lineage>
        <taxon>Eukaryota</taxon>
        <taxon>Sar</taxon>
        <taxon>Rhizaria</taxon>
        <taxon>Cercozoa</taxon>
        <taxon>Imbricatea</taxon>
        <taxon>Silicofilosea</taxon>
        <taxon>Euglyphida</taxon>
        <taxon>Paulinellidae</taxon>
        <taxon>Paulinella</taxon>
    </lineage>
</organism>
<dbReference type="PROSITE" id="PS51352">
    <property type="entry name" value="THIOREDOXIN_2"/>
    <property type="match status" value="1"/>
</dbReference>
<proteinExistence type="predicted"/>
<dbReference type="SUPFAM" id="SSF52833">
    <property type="entry name" value="Thioredoxin-like"/>
    <property type="match status" value="1"/>
</dbReference>
<dbReference type="InterPro" id="IPR036249">
    <property type="entry name" value="Thioredoxin-like_sf"/>
</dbReference>
<evidence type="ECO:0000256" key="1">
    <source>
        <dbReference type="SAM" id="Phobius"/>
    </source>
</evidence>
<feature type="domain" description="Thioredoxin" evidence="2">
    <location>
        <begin position="31"/>
        <end position="160"/>
    </location>
</feature>
<dbReference type="PANTHER" id="PTHR47353:SF1">
    <property type="entry name" value="THIOREDOXIN-LIKE PROTEIN HCF164, CHLOROPLASTIC"/>
    <property type="match status" value="1"/>
</dbReference>
<keyword evidence="3" id="KW-0934">Plastid</keyword>
<sequence>MVLEDPLRIPLKRQSQSSLLGGREKFLLVIISILLALVLFTLRRGFQTENPLDILARSSLDLEVALSNGRPTLVEFYADWCAVCHKMAPALKEIKENRENQINVVLLNVDNPRWQHELEDYGVNSIPQIELFNANGLPIGRSMGERNASEMQAIIRSLSTNSKLPNFASMGSISQLPRNE</sequence>
<keyword evidence="1" id="KW-0472">Membrane</keyword>
<keyword evidence="1" id="KW-0812">Transmembrane</keyword>
<dbReference type="Gene3D" id="3.40.30.10">
    <property type="entry name" value="Glutaredoxin"/>
    <property type="match status" value="1"/>
</dbReference>
<evidence type="ECO:0000259" key="2">
    <source>
        <dbReference type="PROSITE" id="PS51352"/>
    </source>
</evidence>
<dbReference type="Pfam" id="PF00085">
    <property type="entry name" value="Thioredoxin"/>
    <property type="match status" value="1"/>
</dbReference>
<dbReference type="RefSeq" id="YP_002049170.1">
    <property type="nucleotide sequence ID" value="NC_011087.1"/>
</dbReference>